<name>A0ABU7Z3G6_9MICO</name>
<dbReference type="RefSeq" id="WP_332900701.1">
    <property type="nucleotide sequence ID" value="NZ_JBAGLP010000099.1"/>
</dbReference>
<reference evidence="3" key="2">
    <citation type="submission" date="2024-02" db="EMBL/GenBank/DDBJ databases">
        <authorList>
            <person name="Prathaban M."/>
            <person name="Mythili R."/>
            <person name="Sharmila Devi N."/>
            <person name="Sobanaa M."/>
            <person name="Prathiviraj R."/>
            <person name="Selvin J."/>
        </authorList>
    </citation>
    <scope>NUCLEOTIDE SEQUENCE</scope>
    <source>
        <strain evidence="3">MP1014</strain>
    </source>
</reference>
<reference evidence="3" key="1">
    <citation type="journal article" date="2024" name="Antonie Van Leeuwenhoek">
        <title>Isoptericola haloaureus sp. nov., a dimorphic actinobacterium isolated from mangrove sediments of southeast India, implicating biosaline agricultural significance through nitrogen fixation and salt tolerance genes.</title>
        <authorList>
            <person name="Prathaban M."/>
            <person name="Prathiviraj R."/>
            <person name="Ravichandran M."/>
            <person name="Natarajan S.D."/>
            <person name="Sobanaa M."/>
            <person name="Hari Krishna Kumar S."/>
            <person name="Chandrasekar V."/>
            <person name="Selvin J."/>
        </authorList>
    </citation>
    <scope>NUCLEOTIDE SEQUENCE</scope>
    <source>
        <strain evidence="3">MP1014</strain>
    </source>
</reference>
<accession>A0ABU7Z3G6</accession>
<dbReference type="InterPro" id="IPR045324">
    <property type="entry name" value="Small_multidrug_res"/>
</dbReference>
<sequence length="123" mass="12804">MAWLALVLSGLLELVWATAFAASEGFARPLPVFVFLVAFIASGVGLGYAIRTVRVVLAFVVWAVITGAVTAIWAFLTGVDVSSVVVVAVLGVALGSAVGLHLVYRRRALATSPSSTQREGDDS</sequence>
<keyword evidence="1 2" id="KW-0812">Transmembrane</keyword>
<proteinExistence type="inferred from homology"/>
<feature type="transmembrane region" description="Helical" evidence="2">
    <location>
        <begin position="31"/>
        <end position="49"/>
    </location>
</feature>
<organism evidence="3 4">
    <name type="scientific">Isoptericola haloaureus</name>
    <dbReference type="NCBI Taxonomy" id="1542902"/>
    <lineage>
        <taxon>Bacteria</taxon>
        <taxon>Bacillati</taxon>
        <taxon>Actinomycetota</taxon>
        <taxon>Actinomycetes</taxon>
        <taxon>Micrococcales</taxon>
        <taxon>Promicromonosporaceae</taxon>
        <taxon>Isoptericola</taxon>
    </lineage>
</organism>
<feature type="transmembrane region" description="Helical" evidence="2">
    <location>
        <begin position="82"/>
        <end position="104"/>
    </location>
</feature>
<comment type="similarity">
    <text evidence="1">Belongs to the drug/metabolite transporter (DMT) superfamily. Small multidrug resistance (SMR) (TC 2.A.7.1) family.</text>
</comment>
<evidence type="ECO:0000313" key="3">
    <source>
        <dbReference type="EMBL" id="MEG3613820.1"/>
    </source>
</evidence>
<dbReference type="EMBL" id="JBAGLP010000099">
    <property type="protein sequence ID" value="MEG3613820.1"/>
    <property type="molecule type" value="Genomic_DNA"/>
</dbReference>
<comment type="caution">
    <text evidence="3">The sequence shown here is derived from an EMBL/GenBank/DDBJ whole genome shotgun (WGS) entry which is preliminary data.</text>
</comment>
<protein>
    <submittedName>
        <fullName evidence="3">SMR family transporter</fullName>
    </submittedName>
</protein>
<dbReference type="Pfam" id="PF00893">
    <property type="entry name" value="Multi_Drug_Res"/>
    <property type="match status" value="1"/>
</dbReference>
<gene>
    <name evidence="3" type="ORF">V5O49_01640</name>
</gene>
<feature type="transmembrane region" description="Helical" evidence="2">
    <location>
        <begin position="56"/>
        <end position="76"/>
    </location>
</feature>
<dbReference type="Proteomes" id="UP001310387">
    <property type="component" value="Unassembled WGS sequence"/>
</dbReference>
<comment type="subcellular location">
    <subcellularLocation>
        <location evidence="1">Cell membrane</location>
        <topology evidence="1">Multi-pass membrane protein</topology>
    </subcellularLocation>
</comment>
<keyword evidence="2" id="KW-1133">Transmembrane helix</keyword>
<keyword evidence="4" id="KW-1185">Reference proteome</keyword>
<evidence type="ECO:0000256" key="2">
    <source>
        <dbReference type="SAM" id="Phobius"/>
    </source>
</evidence>
<keyword evidence="2" id="KW-0472">Membrane</keyword>
<evidence type="ECO:0000256" key="1">
    <source>
        <dbReference type="RuleBase" id="RU003942"/>
    </source>
</evidence>
<dbReference type="Gene3D" id="1.10.3730.20">
    <property type="match status" value="1"/>
</dbReference>
<evidence type="ECO:0000313" key="4">
    <source>
        <dbReference type="Proteomes" id="UP001310387"/>
    </source>
</evidence>